<keyword evidence="2" id="KW-1185">Reference proteome</keyword>
<protein>
    <submittedName>
        <fullName evidence="1">Type II toxin-antitoxin system RelE/ParE family toxin</fullName>
    </submittedName>
</protein>
<dbReference type="InterPro" id="IPR035093">
    <property type="entry name" value="RelE/ParE_toxin_dom_sf"/>
</dbReference>
<dbReference type="Proteomes" id="UP001284537">
    <property type="component" value="Unassembled WGS sequence"/>
</dbReference>
<comment type="caution">
    <text evidence="1">The sequence shown here is derived from an EMBL/GenBank/DDBJ whole genome shotgun (WGS) entry which is preliminary data.</text>
</comment>
<sequence>MKIRIFDSAKFDLLDGFEFYERQQEGVGRYFLDSLYADIDSLALYAGIHPQKFADFHRLLARSFPYAIYYTVDDEFVSVYAVMDCRQDPINIKARLENERIRRWSDWL</sequence>
<accession>A0ABU4UAK3</accession>
<dbReference type="Gene3D" id="3.30.2310.20">
    <property type="entry name" value="RelE-like"/>
    <property type="match status" value="1"/>
</dbReference>
<dbReference type="RefSeq" id="WP_319960660.1">
    <property type="nucleotide sequence ID" value="NZ_JAXARY010000002.1"/>
</dbReference>
<evidence type="ECO:0000313" key="2">
    <source>
        <dbReference type="Proteomes" id="UP001284537"/>
    </source>
</evidence>
<reference evidence="1 2" key="1">
    <citation type="submission" date="2023-11" db="EMBL/GenBank/DDBJ databases">
        <authorList>
            <person name="Ouyang M.-Y."/>
        </authorList>
    </citation>
    <scope>NUCLEOTIDE SEQUENCE [LARGE SCALE GENOMIC DNA]</scope>
    <source>
        <strain evidence="1 2">OY6</strain>
    </source>
</reference>
<evidence type="ECO:0000313" key="1">
    <source>
        <dbReference type="EMBL" id="MDX8126484.1"/>
    </source>
</evidence>
<name>A0ABU4UAK3_9GAMM</name>
<dbReference type="EMBL" id="JAXARY010000002">
    <property type="protein sequence ID" value="MDX8126484.1"/>
    <property type="molecule type" value="Genomic_DNA"/>
</dbReference>
<gene>
    <name evidence="1" type="ORF">QLH52_04275</name>
</gene>
<proteinExistence type="predicted"/>
<organism evidence="1 2">
    <name type="scientific">Methylomonas defluvii</name>
    <dbReference type="NCBI Taxonomy" id="3045149"/>
    <lineage>
        <taxon>Bacteria</taxon>
        <taxon>Pseudomonadati</taxon>
        <taxon>Pseudomonadota</taxon>
        <taxon>Gammaproteobacteria</taxon>
        <taxon>Methylococcales</taxon>
        <taxon>Methylococcaceae</taxon>
        <taxon>Methylomonas</taxon>
    </lineage>
</organism>